<dbReference type="Proteomes" id="UP001497516">
    <property type="component" value="Chromosome 4"/>
</dbReference>
<dbReference type="EMBL" id="OZ034817">
    <property type="protein sequence ID" value="CAL1380195.1"/>
    <property type="molecule type" value="Genomic_DNA"/>
</dbReference>
<accession>A0AAV2E3Q8</accession>
<feature type="compositionally biased region" description="Polar residues" evidence="1">
    <location>
        <begin position="25"/>
        <end position="36"/>
    </location>
</feature>
<organism evidence="2 3">
    <name type="scientific">Linum trigynum</name>
    <dbReference type="NCBI Taxonomy" id="586398"/>
    <lineage>
        <taxon>Eukaryota</taxon>
        <taxon>Viridiplantae</taxon>
        <taxon>Streptophyta</taxon>
        <taxon>Embryophyta</taxon>
        <taxon>Tracheophyta</taxon>
        <taxon>Spermatophyta</taxon>
        <taxon>Magnoliopsida</taxon>
        <taxon>eudicotyledons</taxon>
        <taxon>Gunneridae</taxon>
        <taxon>Pentapetalae</taxon>
        <taxon>rosids</taxon>
        <taxon>fabids</taxon>
        <taxon>Malpighiales</taxon>
        <taxon>Linaceae</taxon>
        <taxon>Linum</taxon>
    </lineage>
</organism>
<dbReference type="AlphaFoldDB" id="A0AAV2E3Q8"/>
<evidence type="ECO:0000313" key="3">
    <source>
        <dbReference type="Proteomes" id="UP001497516"/>
    </source>
</evidence>
<feature type="region of interest" description="Disordered" evidence="1">
    <location>
        <begin position="25"/>
        <end position="51"/>
    </location>
</feature>
<evidence type="ECO:0000256" key="1">
    <source>
        <dbReference type="SAM" id="MobiDB-lite"/>
    </source>
</evidence>
<name>A0AAV2E3Q8_9ROSI</name>
<sequence length="132" mass="14219">MSLNIIDSITIQALISATRCPSDTSRSQLESSIPSCSTAANTPSPWPPPTTASSPEVFRMCWVSSILICLAWTSSPSPCVNSILFRGFVFTTCLYFRIGHSLVGATKLESSDGAAATRKECSDQNCDFDCRV</sequence>
<gene>
    <name evidence="2" type="ORF">LTRI10_LOCUS21654</name>
</gene>
<proteinExistence type="predicted"/>
<evidence type="ECO:0000313" key="2">
    <source>
        <dbReference type="EMBL" id="CAL1380195.1"/>
    </source>
</evidence>
<protein>
    <submittedName>
        <fullName evidence="2">Uncharacterized protein</fullName>
    </submittedName>
</protein>
<keyword evidence="3" id="KW-1185">Reference proteome</keyword>
<reference evidence="2 3" key="1">
    <citation type="submission" date="2024-04" db="EMBL/GenBank/DDBJ databases">
        <authorList>
            <person name="Fracassetti M."/>
        </authorList>
    </citation>
    <scope>NUCLEOTIDE SEQUENCE [LARGE SCALE GENOMIC DNA]</scope>
</reference>